<sequence length="319" mass="34230">MNTGFAEPEVAEIGDGVLAVVQYDGGWCLSNAGVITGPARTVVVDTMATERRSRRLREIVDRAAEAAATRTTEEGPALAVVNTHHHGDHTFGNAAFAPEATIIAHERTATAMAELGLALLAVWPRADWGDIELTLPTTTYRDAYRFGDDDTRTDDTRTIEVLHVGPAHTPDDSVVHLPDDGILFVGDVVLGGATPFCLMGSVTGSLRAIDRLRALGAETVVPGHGPVGGPELFDVAEEYLHWLQDLAKSGRERELDPLALARTTDLGRFADLRETERLVGNLARVYAELDGAPEGTPLDVPRIFGEMAEYHGGMPPCHA</sequence>
<reference evidence="2 3" key="1">
    <citation type="journal article" date="2009" name="Stand. Genomic Sci.">
        <title>Complete genome sequence of Catenulispora acidiphila type strain (ID 139908).</title>
        <authorList>
            <person name="Copeland A."/>
            <person name="Lapidus A."/>
            <person name="Glavina Del Rio T."/>
            <person name="Nolan M."/>
            <person name="Lucas S."/>
            <person name="Chen F."/>
            <person name="Tice H."/>
            <person name="Cheng J.F."/>
            <person name="Bruce D."/>
            <person name="Goodwin L."/>
            <person name="Pitluck S."/>
            <person name="Mikhailova N."/>
            <person name="Pati A."/>
            <person name="Ivanova N."/>
            <person name="Mavromatis K."/>
            <person name="Chen A."/>
            <person name="Palaniappan K."/>
            <person name="Chain P."/>
            <person name="Land M."/>
            <person name="Hauser L."/>
            <person name="Chang Y.J."/>
            <person name="Jeffries C.D."/>
            <person name="Chertkov O."/>
            <person name="Brettin T."/>
            <person name="Detter J.C."/>
            <person name="Han C."/>
            <person name="Ali Z."/>
            <person name="Tindall B.J."/>
            <person name="Goker M."/>
            <person name="Bristow J."/>
            <person name="Eisen J.A."/>
            <person name="Markowitz V."/>
            <person name="Hugenholtz P."/>
            <person name="Kyrpides N.C."/>
            <person name="Klenk H.P."/>
        </authorList>
    </citation>
    <scope>NUCLEOTIDE SEQUENCE [LARGE SCALE GENOMIC DNA]</scope>
    <source>
        <strain evidence="3">DSM 44928 / JCM 14897 / NBRC 102108 / NRRL B-24433 / ID139908</strain>
    </source>
</reference>
<dbReference type="KEGG" id="cai:Caci_6499"/>
<dbReference type="Gene3D" id="3.60.15.10">
    <property type="entry name" value="Ribonuclease Z/Hydroxyacylglutathione hydrolase-like"/>
    <property type="match status" value="1"/>
</dbReference>
<evidence type="ECO:0000259" key="1">
    <source>
        <dbReference type="SMART" id="SM00849"/>
    </source>
</evidence>
<proteinExistence type="predicted"/>
<accession>C7PY59</accession>
<dbReference type="RefSeq" id="WP_015795078.1">
    <property type="nucleotide sequence ID" value="NC_013131.1"/>
</dbReference>
<dbReference type="InterPro" id="IPR050855">
    <property type="entry name" value="NDM-1-like"/>
</dbReference>
<evidence type="ECO:0000313" key="3">
    <source>
        <dbReference type="Proteomes" id="UP000000851"/>
    </source>
</evidence>
<feature type="domain" description="Metallo-beta-lactamase" evidence="1">
    <location>
        <begin position="29"/>
        <end position="224"/>
    </location>
</feature>
<name>C7PY59_CATAD</name>
<dbReference type="Pfam" id="PF00753">
    <property type="entry name" value="Lactamase_B"/>
    <property type="match status" value="1"/>
</dbReference>
<dbReference type="CDD" id="cd16282">
    <property type="entry name" value="metallo-hydrolase-like_MBL-fold"/>
    <property type="match status" value="1"/>
</dbReference>
<evidence type="ECO:0000313" key="2">
    <source>
        <dbReference type="EMBL" id="ACU75349.1"/>
    </source>
</evidence>
<dbReference type="AlphaFoldDB" id="C7PY59"/>
<dbReference type="STRING" id="479433.Caci_6499"/>
<dbReference type="HOGENOM" id="CLU_056342_1_1_11"/>
<dbReference type="PANTHER" id="PTHR42951">
    <property type="entry name" value="METALLO-BETA-LACTAMASE DOMAIN-CONTAINING"/>
    <property type="match status" value="1"/>
</dbReference>
<dbReference type="SUPFAM" id="SSF56281">
    <property type="entry name" value="Metallo-hydrolase/oxidoreductase"/>
    <property type="match status" value="1"/>
</dbReference>
<dbReference type="eggNOG" id="COG0491">
    <property type="taxonomic scope" value="Bacteria"/>
</dbReference>
<protein>
    <submittedName>
        <fullName evidence="2">Beta-lactamase domain protein</fullName>
    </submittedName>
</protein>
<keyword evidence="3" id="KW-1185">Reference proteome</keyword>
<dbReference type="Proteomes" id="UP000000851">
    <property type="component" value="Chromosome"/>
</dbReference>
<gene>
    <name evidence="2" type="ordered locus">Caci_6499</name>
</gene>
<dbReference type="InterPro" id="IPR001279">
    <property type="entry name" value="Metallo-B-lactamas"/>
</dbReference>
<dbReference type="PANTHER" id="PTHR42951:SF4">
    <property type="entry name" value="ACYL-COENZYME A THIOESTERASE MBLAC2"/>
    <property type="match status" value="1"/>
</dbReference>
<dbReference type="EMBL" id="CP001700">
    <property type="protein sequence ID" value="ACU75349.1"/>
    <property type="molecule type" value="Genomic_DNA"/>
</dbReference>
<organism evidence="2 3">
    <name type="scientific">Catenulispora acidiphila (strain DSM 44928 / JCM 14897 / NBRC 102108 / NRRL B-24433 / ID139908)</name>
    <dbReference type="NCBI Taxonomy" id="479433"/>
    <lineage>
        <taxon>Bacteria</taxon>
        <taxon>Bacillati</taxon>
        <taxon>Actinomycetota</taxon>
        <taxon>Actinomycetes</taxon>
        <taxon>Catenulisporales</taxon>
        <taxon>Catenulisporaceae</taxon>
        <taxon>Catenulispora</taxon>
    </lineage>
</organism>
<dbReference type="InterPro" id="IPR036866">
    <property type="entry name" value="RibonucZ/Hydroxyglut_hydro"/>
</dbReference>
<dbReference type="SMART" id="SM00849">
    <property type="entry name" value="Lactamase_B"/>
    <property type="match status" value="1"/>
</dbReference>
<dbReference type="InParanoid" id="C7PY59"/>